<comment type="similarity">
    <text evidence="2">Belongs to the GMC oxidoreductase family.</text>
</comment>
<dbReference type="SUPFAM" id="SSF54373">
    <property type="entry name" value="FAD-linked reductases, C-terminal domain"/>
    <property type="match status" value="1"/>
</dbReference>
<evidence type="ECO:0000256" key="5">
    <source>
        <dbReference type="SAM" id="MobiDB-lite"/>
    </source>
</evidence>
<dbReference type="InterPro" id="IPR036188">
    <property type="entry name" value="FAD/NAD-bd_sf"/>
</dbReference>
<name>A0A6J7JW60_9ZZZZ</name>
<protein>
    <submittedName>
        <fullName evidence="7">Unannotated protein</fullName>
    </submittedName>
</protein>
<evidence type="ECO:0000313" key="7">
    <source>
        <dbReference type="EMBL" id="CAB4946354.1"/>
    </source>
</evidence>
<dbReference type="Gene3D" id="3.50.50.60">
    <property type="entry name" value="FAD/NAD(P)-binding domain"/>
    <property type="match status" value="1"/>
</dbReference>
<dbReference type="InterPro" id="IPR012132">
    <property type="entry name" value="GMC_OxRdtase"/>
</dbReference>
<feature type="region of interest" description="Disordered" evidence="5">
    <location>
        <begin position="143"/>
        <end position="164"/>
    </location>
</feature>
<dbReference type="InterPro" id="IPR007867">
    <property type="entry name" value="GMC_OxRtase_C"/>
</dbReference>
<proteinExistence type="inferred from homology"/>
<dbReference type="Pfam" id="PF00732">
    <property type="entry name" value="GMC_oxred_N"/>
    <property type="match status" value="1"/>
</dbReference>
<keyword evidence="4" id="KW-0274">FAD</keyword>
<comment type="cofactor">
    <cofactor evidence="1">
        <name>FAD</name>
        <dbReference type="ChEBI" id="CHEBI:57692"/>
    </cofactor>
</comment>
<dbReference type="PANTHER" id="PTHR11552">
    <property type="entry name" value="GLUCOSE-METHANOL-CHOLINE GMC OXIDOREDUCTASE"/>
    <property type="match status" value="1"/>
</dbReference>
<evidence type="ECO:0000256" key="3">
    <source>
        <dbReference type="ARBA" id="ARBA00022630"/>
    </source>
</evidence>
<accession>A0A6J7JW60</accession>
<dbReference type="GO" id="GO:0016614">
    <property type="term" value="F:oxidoreductase activity, acting on CH-OH group of donors"/>
    <property type="evidence" value="ECO:0007669"/>
    <property type="project" value="InterPro"/>
</dbReference>
<evidence type="ECO:0000256" key="1">
    <source>
        <dbReference type="ARBA" id="ARBA00001974"/>
    </source>
</evidence>
<dbReference type="InterPro" id="IPR000172">
    <property type="entry name" value="GMC_OxRdtase_N"/>
</dbReference>
<sequence length="534" mass="56467">MAASHRAGLRPDVPAPCYDVVVVGAGAAGCVVAARLSEQSDRSVLLLEAGAVFADELSYPEVLRDERTFPQQHLWRYDGFHVRGDATPASIVRGRVMGGSGAVNGLIWQRGLPEDYDGWGLPSWSSTDLARRFDRIEDDLDASPAAVPDGLATPPPSSGTGRVPLHRSPREEWAPVHRAFHDALLDLGTPANPDLLHAANHGVGPYARNNGAGRRMSAALSHLVPALERPNLEVVGGAHVQRVRLAAGRVTGVELRSGDAVQVVGASEVVLCAGAVETPQILVHSGVGEAKTLRGLGLGTLVDLPGVGANLTDHPSAITTVRLRPDIRAWDLRCLVGLVHTSSAAGEGGRNDLQMLAMSGPFVGNNGGHLPEATDPEAVDAVLNPILYAPRSVGRIEVVSVDPSVRPRIHYDYLSHPDDRSRLREGVRLAARIYDHPAFAEMIADAGGTPDPATLDADDLLDAWIRRGLHSTLHGCGTCRMGSPDDPDAVTDPRGRVLGVEGLRIADLSIVPRVPSAPTHATAMAVGAQIADWM</sequence>
<reference evidence="7" key="1">
    <citation type="submission" date="2020-05" db="EMBL/GenBank/DDBJ databases">
        <authorList>
            <person name="Chiriac C."/>
            <person name="Salcher M."/>
            <person name="Ghai R."/>
            <person name="Kavagutti S V."/>
        </authorList>
    </citation>
    <scope>NUCLEOTIDE SEQUENCE</scope>
</reference>
<evidence type="ECO:0000256" key="2">
    <source>
        <dbReference type="ARBA" id="ARBA00010790"/>
    </source>
</evidence>
<gene>
    <name evidence="7" type="ORF">UFOPK3564_03245</name>
</gene>
<organism evidence="7">
    <name type="scientific">freshwater metagenome</name>
    <dbReference type="NCBI Taxonomy" id="449393"/>
    <lineage>
        <taxon>unclassified sequences</taxon>
        <taxon>metagenomes</taxon>
        <taxon>ecological metagenomes</taxon>
    </lineage>
</organism>
<evidence type="ECO:0000259" key="6">
    <source>
        <dbReference type="PROSITE" id="PS00624"/>
    </source>
</evidence>
<dbReference type="PROSITE" id="PS00624">
    <property type="entry name" value="GMC_OXRED_2"/>
    <property type="match status" value="1"/>
</dbReference>
<keyword evidence="3" id="KW-0285">Flavoprotein</keyword>
<dbReference type="EMBL" id="CAFBMK010000293">
    <property type="protein sequence ID" value="CAB4946354.1"/>
    <property type="molecule type" value="Genomic_DNA"/>
</dbReference>
<dbReference type="AlphaFoldDB" id="A0A6J7JW60"/>
<dbReference type="GO" id="GO:0050660">
    <property type="term" value="F:flavin adenine dinucleotide binding"/>
    <property type="evidence" value="ECO:0007669"/>
    <property type="project" value="InterPro"/>
</dbReference>
<dbReference type="PANTHER" id="PTHR11552:SF147">
    <property type="entry name" value="CHOLINE DEHYDROGENASE, MITOCHONDRIAL"/>
    <property type="match status" value="1"/>
</dbReference>
<feature type="domain" description="Glucose-methanol-choline oxidoreductase N-terminal" evidence="6">
    <location>
        <begin position="274"/>
        <end position="288"/>
    </location>
</feature>
<evidence type="ECO:0000256" key="4">
    <source>
        <dbReference type="ARBA" id="ARBA00022827"/>
    </source>
</evidence>
<dbReference type="PROSITE" id="PS51257">
    <property type="entry name" value="PROKAR_LIPOPROTEIN"/>
    <property type="match status" value="1"/>
</dbReference>
<dbReference type="Pfam" id="PF05199">
    <property type="entry name" value="GMC_oxred_C"/>
    <property type="match status" value="1"/>
</dbReference>
<dbReference type="Gene3D" id="3.30.410.40">
    <property type="match status" value="1"/>
</dbReference>
<dbReference type="SUPFAM" id="SSF51905">
    <property type="entry name" value="FAD/NAD(P)-binding domain"/>
    <property type="match status" value="1"/>
</dbReference>
<dbReference type="PIRSF" id="PIRSF000137">
    <property type="entry name" value="Alcohol_oxidase"/>
    <property type="match status" value="1"/>
</dbReference>